<reference evidence="1 2" key="1">
    <citation type="submission" date="2019-03" db="EMBL/GenBank/DDBJ databases">
        <title>Single cell metagenomics reveals metabolic interactions within the superorganism composed of flagellate Streblomastix strix and complex community of Bacteroidetes bacteria on its surface.</title>
        <authorList>
            <person name="Treitli S.C."/>
            <person name="Kolisko M."/>
            <person name="Husnik F."/>
            <person name="Keeling P."/>
            <person name="Hampl V."/>
        </authorList>
    </citation>
    <scope>NUCLEOTIDE SEQUENCE [LARGE SCALE GENOMIC DNA]</scope>
    <source>
        <strain evidence="1">ST1C</strain>
    </source>
</reference>
<feature type="non-terminal residue" evidence="1">
    <location>
        <position position="1"/>
    </location>
</feature>
<gene>
    <name evidence="1" type="ORF">EZS28_054274</name>
</gene>
<organism evidence="1 2">
    <name type="scientific">Streblomastix strix</name>
    <dbReference type="NCBI Taxonomy" id="222440"/>
    <lineage>
        <taxon>Eukaryota</taxon>
        <taxon>Metamonada</taxon>
        <taxon>Preaxostyla</taxon>
        <taxon>Oxymonadida</taxon>
        <taxon>Streblomastigidae</taxon>
        <taxon>Streblomastix</taxon>
    </lineage>
</organism>
<dbReference type="EMBL" id="SNRW01044556">
    <property type="protein sequence ID" value="KAA6323770.1"/>
    <property type="molecule type" value="Genomic_DNA"/>
</dbReference>
<sequence length="29" mass="3248">GTPPTPRFDLDLKVVGLDELYSNFYSCSI</sequence>
<proteinExistence type="predicted"/>
<protein>
    <submittedName>
        <fullName evidence="1">Uncharacterized protein</fullName>
    </submittedName>
</protein>
<name>A0A5J4QSB2_9EUKA</name>
<comment type="caution">
    <text evidence="1">The sequence shown here is derived from an EMBL/GenBank/DDBJ whole genome shotgun (WGS) entry which is preliminary data.</text>
</comment>
<dbReference type="Proteomes" id="UP000324800">
    <property type="component" value="Unassembled WGS sequence"/>
</dbReference>
<evidence type="ECO:0000313" key="2">
    <source>
        <dbReference type="Proteomes" id="UP000324800"/>
    </source>
</evidence>
<dbReference type="AlphaFoldDB" id="A0A5J4QSB2"/>
<evidence type="ECO:0000313" key="1">
    <source>
        <dbReference type="EMBL" id="KAA6323770.1"/>
    </source>
</evidence>
<accession>A0A5J4QSB2</accession>